<keyword evidence="3" id="KW-1185">Reference proteome</keyword>
<comment type="caution">
    <text evidence="2">The sequence shown here is derived from an EMBL/GenBank/DDBJ whole genome shotgun (WGS) entry which is preliminary data.</text>
</comment>
<organism evidence="2 3">
    <name type="scientific">Paramecium pentaurelia</name>
    <dbReference type="NCBI Taxonomy" id="43138"/>
    <lineage>
        <taxon>Eukaryota</taxon>
        <taxon>Sar</taxon>
        <taxon>Alveolata</taxon>
        <taxon>Ciliophora</taxon>
        <taxon>Intramacronucleata</taxon>
        <taxon>Oligohymenophorea</taxon>
        <taxon>Peniculida</taxon>
        <taxon>Parameciidae</taxon>
        <taxon>Paramecium</taxon>
    </lineage>
</organism>
<feature type="region of interest" description="Disordered" evidence="1">
    <location>
        <begin position="1"/>
        <end position="22"/>
    </location>
</feature>
<dbReference type="Proteomes" id="UP000689195">
    <property type="component" value="Unassembled WGS sequence"/>
</dbReference>
<gene>
    <name evidence="2" type="ORF">PPENT_87.1.T0010696</name>
</gene>
<reference evidence="2" key="1">
    <citation type="submission" date="2021-01" db="EMBL/GenBank/DDBJ databases">
        <authorList>
            <consortium name="Genoscope - CEA"/>
            <person name="William W."/>
        </authorList>
    </citation>
    <scope>NUCLEOTIDE SEQUENCE</scope>
</reference>
<protein>
    <submittedName>
        <fullName evidence="2">Uncharacterized protein</fullName>
    </submittedName>
</protein>
<name>A0A8S1RYN7_9CILI</name>
<evidence type="ECO:0000256" key="1">
    <source>
        <dbReference type="SAM" id="MobiDB-lite"/>
    </source>
</evidence>
<accession>A0A8S1RYN7</accession>
<evidence type="ECO:0000313" key="2">
    <source>
        <dbReference type="EMBL" id="CAD8132592.1"/>
    </source>
</evidence>
<dbReference type="AlphaFoldDB" id="A0A8S1RYN7"/>
<dbReference type="EMBL" id="CAJJDO010000001">
    <property type="protein sequence ID" value="CAD8132592.1"/>
    <property type="molecule type" value="Genomic_DNA"/>
</dbReference>
<sequence length="196" mass="23229">MHEFTNQEKKTPHQFKQGKNSFSKPQKVQIFNTNNGYFFNESFSQITLKLYELKGTLVETQQFKKQLFDDENYIKFSNKLQQLLNYQFQLNREAISSLQRQFQQILENQASKKATTSFQQNQSNSSMKITTSKIYVQRSVDDMQQQTFSFFYTSKESKNPVNLLCQGKIFDQQIKMNQNTLSPKVQYIKLDQYSLI</sequence>
<feature type="compositionally biased region" description="Basic and acidic residues" evidence="1">
    <location>
        <begin position="1"/>
        <end position="11"/>
    </location>
</feature>
<proteinExistence type="predicted"/>
<evidence type="ECO:0000313" key="3">
    <source>
        <dbReference type="Proteomes" id="UP000689195"/>
    </source>
</evidence>